<protein>
    <submittedName>
        <fullName evidence="3">DUF2846 domain-containing protein</fullName>
    </submittedName>
</protein>
<dbReference type="InterPro" id="IPR022548">
    <property type="entry name" value="DUF2846"/>
</dbReference>
<feature type="domain" description="DUF2846" evidence="2">
    <location>
        <begin position="41"/>
        <end position="140"/>
    </location>
</feature>
<accession>A0A6I4KSY5</accession>
<dbReference type="AlphaFoldDB" id="A0A6I4KSY5"/>
<evidence type="ECO:0000313" key="4">
    <source>
        <dbReference type="Proteomes" id="UP000429555"/>
    </source>
</evidence>
<dbReference type="EMBL" id="WKJZ01000001">
    <property type="protein sequence ID" value="MVW74848.1"/>
    <property type="molecule type" value="Genomic_DNA"/>
</dbReference>
<dbReference type="Pfam" id="PF11008">
    <property type="entry name" value="DUF2846"/>
    <property type="match status" value="1"/>
</dbReference>
<feature type="signal peptide" evidence="1">
    <location>
        <begin position="1"/>
        <end position="26"/>
    </location>
</feature>
<comment type="caution">
    <text evidence="3">The sequence shown here is derived from an EMBL/GenBank/DDBJ whole genome shotgun (WGS) entry which is preliminary data.</text>
</comment>
<keyword evidence="4" id="KW-1185">Reference proteome</keyword>
<evidence type="ECO:0000256" key="1">
    <source>
        <dbReference type="SAM" id="SignalP"/>
    </source>
</evidence>
<name>A0A6I4KSY5_9PSED</name>
<keyword evidence="1" id="KW-0732">Signal</keyword>
<evidence type="ECO:0000259" key="2">
    <source>
        <dbReference type="Pfam" id="PF11008"/>
    </source>
</evidence>
<gene>
    <name evidence="3" type="ORF">GJV18_05910</name>
</gene>
<dbReference type="PROSITE" id="PS51257">
    <property type="entry name" value="PROKAR_LIPOPROTEIN"/>
    <property type="match status" value="1"/>
</dbReference>
<reference evidence="3 4" key="1">
    <citation type="submission" date="2019-11" db="EMBL/GenBank/DDBJ databases">
        <title>Pseudomonas flavidum sp. nov., isolated from Baiyang Lake.</title>
        <authorList>
            <person name="Zhao Y."/>
        </authorList>
    </citation>
    <scope>NUCLEOTIDE SEQUENCE [LARGE SCALE GENOMIC DNA]</scope>
    <source>
        <strain evidence="4">R-22-3 w-18</strain>
    </source>
</reference>
<feature type="chain" id="PRO_5026184308" evidence="1">
    <location>
        <begin position="27"/>
        <end position="203"/>
    </location>
</feature>
<proteinExistence type="predicted"/>
<evidence type="ECO:0000313" key="3">
    <source>
        <dbReference type="EMBL" id="MVW74848.1"/>
    </source>
</evidence>
<sequence>MRALTPSLVLTTLLLGGCSTPGAFFAATSGEAFSPHELSDEEHALVYLYRPQSDWADQELEAPGLFLNNALIGSLPSNAYLVLEFERASYQLEMRRPLFGSHWTLLADGPMDFTRIASFVLDAEAGGVFYLRYDELNPPPVSEPKLTQGDGPLQLVSEQVAQLEIVHTRQVQPFERIAASGESERMQRSFWRSVGKALGLIGI</sequence>
<dbReference type="Proteomes" id="UP000429555">
    <property type="component" value="Unassembled WGS sequence"/>
</dbReference>
<organism evidence="3 4">
    <name type="scientific">Pseudomonas xionganensis</name>
    <dbReference type="NCBI Taxonomy" id="2654845"/>
    <lineage>
        <taxon>Bacteria</taxon>
        <taxon>Pseudomonadati</taxon>
        <taxon>Pseudomonadota</taxon>
        <taxon>Gammaproteobacteria</taxon>
        <taxon>Pseudomonadales</taxon>
        <taxon>Pseudomonadaceae</taxon>
        <taxon>Pseudomonas</taxon>
    </lineage>
</organism>